<name>A0A9P6G9L0_9PLEO</name>
<protein>
    <submittedName>
        <fullName evidence="2">Uncharacterized protein</fullName>
    </submittedName>
</protein>
<reference evidence="2" key="1">
    <citation type="journal article" date="2020" name="Mol. Plant Microbe Interact.">
        <title>Genome Sequence of the Biocontrol Agent Coniothyrium minitans strain Conio (IMI 134523).</title>
        <authorList>
            <person name="Patel D."/>
            <person name="Shittu T.A."/>
            <person name="Baroncelli R."/>
            <person name="Muthumeenakshi S."/>
            <person name="Osborne T.H."/>
            <person name="Janganan T.K."/>
            <person name="Sreenivasaprasad S."/>
        </authorList>
    </citation>
    <scope>NUCLEOTIDE SEQUENCE</scope>
    <source>
        <strain evidence="2">Conio</strain>
    </source>
</reference>
<keyword evidence="3" id="KW-1185">Reference proteome</keyword>
<dbReference type="Proteomes" id="UP000756921">
    <property type="component" value="Unassembled WGS sequence"/>
</dbReference>
<comment type="caution">
    <text evidence="2">The sequence shown here is derived from an EMBL/GenBank/DDBJ whole genome shotgun (WGS) entry which is preliminary data.</text>
</comment>
<evidence type="ECO:0000313" key="3">
    <source>
        <dbReference type="Proteomes" id="UP000756921"/>
    </source>
</evidence>
<gene>
    <name evidence="2" type="ORF">PMIN01_11224</name>
</gene>
<organism evidence="2 3">
    <name type="scientific">Paraphaeosphaeria minitans</name>
    <dbReference type="NCBI Taxonomy" id="565426"/>
    <lineage>
        <taxon>Eukaryota</taxon>
        <taxon>Fungi</taxon>
        <taxon>Dikarya</taxon>
        <taxon>Ascomycota</taxon>
        <taxon>Pezizomycotina</taxon>
        <taxon>Dothideomycetes</taxon>
        <taxon>Pleosporomycetidae</taxon>
        <taxon>Pleosporales</taxon>
        <taxon>Massarineae</taxon>
        <taxon>Didymosphaeriaceae</taxon>
        <taxon>Paraphaeosphaeria</taxon>
    </lineage>
</organism>
<proteinExistence type="predicted"/>
<evidence type="ECO:0000256" key="1">
    <source>
        <dbReference type="SAM" id="MobiDB-lite"/>
    </source>
</evidence>
<feature type="compositionally biased region" description="Basic and acidic residues" evidence="1">
    <location>
        <begin position="56"/>
        <end position="66"/>
    </location>
</feature>
<sequence>MGFFKSLFCFGNNDSHQDYHPRRDSLVPQSNPAAVELAALPESQGKSPGARIARNPSEKKADDKGHNAINEVAGPLPGAHNLLIWMK</sequence>
<feature type="region of interest" description="Disordered" evidence="1">
    <location>
        <begin position="41"/>
        <end position="73"/>
    </location>
</feature>
<dbReference type="AlphaFoldDB" id="A0A9P6G9L0"/>
<evidence type="ECO:0000313" key="2">
    <source>
        <dbReference type="EMBL" id="KAF9730355.1"/>
    </source>
</evidence>
<dbReference type="EMBL" id="WJXW01000014">
    <property type="protein sequence ID" value="KAF9730355.1"/>
    <property type="molecule type" value="Genomic_DNA"/>
</dbReference>
<accession>A0A9P6G9L0</accession>